<dbReference type="GO" id="GO:0005829">
    <property type="term" value="C:cytosol"/>
    <property type="evidence" value="ECO:0007669"/>
    <property type="project" value="TreeGrafter"/>
</dbReference>
<dbReference type="GO" id="GO:0016791">
    <property type="term" value="F:phosphatase activity"/>
    <property type="evidence" value="ECO:0007669"/>
    <property type="project" value="TreeGrafter"/>
</dbReference>
<dbReference type="Proteomes" id="UP000280344">
    <property type="component" value="Chromosome"/>
</dbReference>
<proteinExistence type="predicted"/>
<organism evidence="1 2">
    <name type="scientific">Flaviflexus ciconiae</name>
    <dbReference type="NCBI Taxonomy" id="2496867"/>
    <lineage>
        <taxon>Bacteria</taxon>
        <taxon>Bacillati</taxon>
        <taxon>Actinomycetota</taxon>
        <taxon>Actinomycetes</taxon>
        <taxon>Actinomycetales</taxon>
        <taxon>Actinomycetaceae</taxon>
        <taxon>Flaviflexus</taxon>
    </lineage>
</organism>
<dbReference type="InterPro" id="IPR000150">
    <property type="entry name" value="Cof"/>
</dbReference>
<sequence>MAELLDDSLPPNIDDIDVAVFDVDGTLSRDDASVSDRTIDALRDLTDTGVHVVLASGRMAPALRKLFTRMERSGYVIACNGAITVHTDHDEIIGLGPLNDNYYREVLEFGRENDLETVIFGTDFFYTEVDGSGRQLLKAPNEGLAPELVDLDELDRNNRLKVMYYIDPERTDEMVERLRERFPETVKTLPEFYELTEENVSKWSGLTPVLNDLGATPERTLGIGDSENDLSWLPNVGIAVAMGNAYPHVKESCHYEIGLNEDDAVADFLTRWADHRRSSAA</sequence>
<reference evidence="1 2" key="1">
    <citation type="submission" date="2018-12" db="EMBL/GenBank/DDBJ databases">
        <title>Complete genome sequence of Flaviflexus sp. H23T48.</title>
        <authorList>
            <person name="Bae J.-W."/>
            <person name="Lee J.-Y."/>
        </authorList>
    </citation>
    <scope>NUCLEOTIDE SEQUENCE [LARGE SCALE GENOMIC DNA]</scope>
    <source>
        <strain evidence="1 2">H23T48</strain>
    </source>
</reference>
<dbReference type="PANTHER" id="PTHR10000:SF8">
    <property type="entry name" value="HAD SUPERFAMILY HYDROLASE-LIKE, TYPE 3"/>
    <property type="match status" value="1"/>
</dbReference>
<dbReference type="KEGG" id="flh:EJ997_07450"/>
<dbReference type="InterPro" id="IPR023214">
    <property type="entry name" value="HAD_sf"/>
</dbReference>
<dbReference type="InterPro" id="IPR036412">
    <property type="entry name" value="HAD-like_sf"/>
</dbReference>
<dbReference type="NCBIfam" id="TIGR01484">
    <property type="entry name" value="HAD-SF-IIB"/>
    <property type="match status" value="1"/>
</dbReference>
<dbReference type="RefSeq" id="WP_126703997.1">
    <property type="nucleotide sequence ID" value="NZ_CP034593.1"/>
</dbReference>
<dbReference type="SUPFAM" id="SSF56784">
    <property type="entry name" value="HAD-like"/>
    <property type="match status" value="1"/>
</dbReference>
<dbReference type="OrthoDB" id="3180855at2"/>
<dbReference type="NCBIfam" id="TIGR00099">
    <property type="entry name" value="Cof-subfamily"/>
    <property type="match status" value="1"/>
</dbReference>
<evidence type="ECO:0000313" key="1">
    <source>
        <dbReference type="EMBL" id="AZQ77193.1"/>
    </source>
</evidence>
<dbReference type="Gene3D" id="3.30.1240.10">
    <property type="match status" value="1"/>
</dbReference>
<dbReference type="GO" id="GO:0000287">
    <property type="term" value="F:magnesium ion binding"/>
    <property type="evidence" value="ECO:0007669"/>
    <property type="project" value="TreeGrafter"/>
</dbReference>
<dbReference type="InterPro" id="IPR006379">
    <property type="entry name" value="HAD-SF_hydro_IIB"/>
</dbReference>
<keyword evidence="2" id="KW-1185">Reference proteome</keyword>
<dbReference type="SFLD" id="SFLDS00003">
    <property type="entry name" value="Haloacid_Dehalogenase"/>
    <property type="match status" value="1"/>
</dbReference>
<dbReference type="AlphaFoldDB" id="A0A3Q9G232"/>
<accession>A0A3Q9G232</accession>
<gene>
    <name evidence="1" type="ORF">EJ997_07450</name>
</gene>
<dbReference type="EMBL" id="CP034593">
    <property type="protein sequence ID" value="AZQ77193.1"/>
    <property type="molecule type" value="Genomic_DNA"/>
</dbReference>
<dbReference type="PANTHER" id="PTHR10000">
    <property type="entry name" value="PHOSPHOSERINE PHOSPHATASE"/>
    <property type="match status" value="1"/>
</dbReference>
<dbReference type="SFLD" id="SFLDG01140">
    <property type="entry name" value="C2.B:_Phosphomannomutase_and_P"/>
    <property type="match status" value="1"/>
</dbReference>
<dbReference type="Gene3D" id="3.40.50.1000">
    <property type="entry name" value="HAD superfamily/HAD-like"/>
    <property type="match status" value="1"/>
</dbReference>
<protein>
    <submittedName>
        <fullName evidence="1">HAD family hydrolase</fullName>
    </submittedName>
</protein>
<keyword evidence="1" id="KW-0378">Hydrolase</keyword>
<dbReference type="Pfam" id="PF08282">
    <property type="entry name" value="Hydrolase_3"/>
    <property type="match status" value="1"/>
</dbReference>
<name>A0A3Q9G232_9ACTO</name>
<evidence type="ECO:0000313" key="2">
    <source>
        <dbReference type="Proteomes" id="UP000280344"/>
    </source>
</evidence>